<protein>
    <submittedName>
        <fullName evidence="2">BQ5605_C003g02175 protein</fullName>
    </submittedName>
</protein>
<feature type="compositionally biased region" description="Low complexity" evidence="1">
    <location>
        <begin position="22"/>
        <end position="34"/>
    </location>
</feature>
<dbReference type="Gene3D" id="3.40.50.300">
    <property type="entry name" value="P-loop containing nucleotide triphosphate hydrolases"/>
    <property type="match status" value="1"/>
</dbReference>
<sequence length="314" mass="35278">MSVQTPRPVRGPPRRHPSIEFRASPLRSASRASPTTPAPNHSTKPTTVLGHWRPRLTQEDRRDSSELGKKIKVILGESLDEDSTPRPVQIEAIAALFDLDQFGNRDRYDAVYVTAPTGSGKSVIFEAMYLIYGRRAVTIVAADLNRKGKKAIVVSEETWRDGELYRQLDDPNHTISFILIDNIQRKGRGGRSRQRSIGITFLEPRKDARKKDAASNPEQDDTTPDEISTSGMHGDRPRLELLTENELSIRFFYESKACLHALAIVLYTQGELPLNADDPLIVAEMERQGNITGRSCQCSRCDSQSAKYIIEHLR</sequence>
<gene>
    <name evidence="2" type="primary">BQ5605_C003g02175</name>
    <name evidence="2" type="ORF">BQ5605_C003G02175</name>
</gene>
<evidence type="ECO:0000256" key="1">
    <source>
        <dbReference type="SAM" id="MobiDB-lite"/>
    </source>
</evidence>
<feature type="region of interest" description="Disordered" evidence="1">
    <location>
        <begin position="206"/>
        <end position="237"/>
    </location>
</feature>
<dbReference type="Proteomes" id="UP000249464">
    <property type="component" value="Unassembled WGS sequence"/>
</dbReference>
<accession>A0A2X0M107</accession>
<dbReference type="EMBL" id="FQNC01000042">
    <property type="protein sequence ID" value="SGY39223.1"/>
    <property type="molecule type" value="Genomic_DNA"/>
</dbReference>
<proteinExistence type="predicted"/>
<dbReference type="SUPFAM" id="SSF52540">
    <property type="entry name" value="P-loop containing nucleoside triphosphate hydrolases"/>
    <property type="match status" value="1"/>
</dbReference>
<evidence type="ECO:0000313" key="3">
    <source>
        <dbReference type="Proteomes" id="UP000249464"/>
    </source>
</evidence>
<dbReference type="InterPro" id="IPR027417">
    <property type="entry name" value="P-loop_NTPase"/>
</dbReference>
<name>A0A2X0M107_9BASI</name>
<evidence type="ECO:0000313" key="2">
    <source>
        <dbReference type="EMBL" id="SGY39223.1"/>
    </source>
</evidence>
<reference evidence="2 3" key="1">
    <citation type="submission" date="2016-11" db="EMBL/GenBank/DDBJ databases">
        <authorList>
            <person name="Jaros S."/>
            <person name="Januszkiewicz K."/>
            <person name="Wedrychowicz H."/>
        </authorList>
    </citation>
    <scope>NUCLEOTIDE SEQUENCE [LARGE SCALE GENOMIC DNA]</scope>
</reference>
<dbReference type="AlphaFoldDB" id="A0A2X0M107"/>
<keyword evidence="3" id="KW-1185">Reference proteome</keyword>
<feature type="region of interest" description="Disordered" evidence="1">
    <location>
        <begin position="1"/>
        <end position="64"/>
    </location>
</feature>
<organism evidence="2 3">
    <name type="scientific">Microbotryum silenes-dioicae</name>
    <dbReference type="NCBI Taxonomy" id="796604"/>
    <lineage>
        <taxon>Eukaryota</taxon>
        <taxon>Fungi</taxon>
        <taxon>Dikarya</taxon>
        <taxon>Basidiomycota</taxon>
        <taxon>Pucciniomycotina</taxon>
        <taxon>Microbotryomycetes</taxon>
        <taxon>Microbotryales</taxon>
        <taxon>Microbotryaceae</taxon>
        <taxon>Microbotryum</taxon>
    </lineage>
</organism>